<accession>A0A9D4PLU3</accession>
<dbReference type="InterPro" id="IPR024079">
    <property type="entry name" value="MetalloPept_cat_dom_sf"/>
</dbReference>
<dbReference type="AlphaFoldDB" id="A0A9D4PLU3"/>
<reference evidence="2" key="1">
    <citation type="journal article" date="2020" name="Cell">
        <title>Large-Scale Comparative Analyses of Tick Genomes Elucidate Their Genetic Diversity and Vector Capacities.</title>
        <authorList>
            <consortium name="Tick Genome and Microbiome Consortium (TIGMIC)"/>
            <person name="Jia N."/>
            <person name="Wang J."/>
            <person name="Shi W."/>
            <person name="Du L."/>
            <person name="Sun Y."/>
            <person name="Zhan W."/>
            <person name="Jiang J.F."/>
            <person name="Wang Q."/>
            <person name="Zhang B."/>
            <person name="Ji P."/>
            <person name="Bell-Sakyi L."/>
            <person name="Cui X.M."/>
            <person name="Yuan T.T."/>
            <person name="Jiang B.G."/>
            <person name="Yang W.F."/>
            <person name="Lam T.T."/>
            <person name="Chang Q.C."/>
            <person name="Ding S.J."/>
            <person name="Wang X.J."/>
            <person name="Zhu J.G."/>
            <person name="Ruan X.D."/>
            <person name="Zhao L."/>
            <person name="Wei J.T."/>
            <person name="Ye R.Z."/>
            <person name="Que T.C."/>
            <person name="Du C.H."/>
            <person name="Zhou Y.H."/>
            <person name="Cheng J.X."/>
            <person name="Dai P.F."/>
            <person name="Guo W.B."/>
            <person name="Han X.H."/>
            <person name="Huang E.J."/>
            <person name="Li L.F."/>
            <person name="Wei W."/>
            <person name="Gao Y.C."/>
            <person name="Liu J.Z."/>
            <person name="Shao H.Z."/>
            <person name="Wang X."/>
            <person name="Wang C.C."/>
            <person name="Yang T.C."/>
            <person name="Huo Q.B."/>
            <person name="Li W."/>
            <person name="Chen H.Y."/>
            <person name="Chen S.E."/>
            <person name="Zhou L.G."/>
            <person name="Ni X.B."/>
            <person name="Tian J.H."/>
            <person name="Sheng Y."/>
            <person name="Liu T."/>
            <person name="Pan Y.S."/>
            <person name="Xia L.Y."/>
            <person name="Li J."/>
            <person name="Zhao F."/>
            <person name="Cao W.C."/>
        </authorList>
    </citation>
    <scope>NUCLEOTIDE SEQUENCE</scope>
    <source>
        <strain evidence="2">Rsan-2018</strain>
    </source>
</reference>
<keyword evidence="1" id="KW-1133">Transmembrane helix</keyword>
<keyword evidence="1" id="KW-0812">Transmembrane</keyword>
<reference evidence="2" key="2">
    <citation type="submission" date="2021-09" db="EMBL/GenBank/DDBJ databases">
        <authorList>
            <person name="Jia N."/>
            <person name="Wang J."/>
            <person name="Shi W."/>
            <person name="Du L."/>
            <person name="Sun Y."/>
            <person name="Zhan W."/>
            <person name="Jiang J."/>
            <person name="Wang Q."/>
            <person name="Zhang B."/>
            <person name="Ji P."/>
            <person name="Sakyi L.B."/>
            <person name="Cui X."/>
            <person name="Yuan T."/>
            <person name="Jiang B."/>
            <person name="Yang W."/>
            <person name="Lam T.T.-Y."/>
            <person name="Chang Q."/>
            <person name="Ding S."/>
            <person name="Wang X."/>
            <person name="Zhu J."/>
            <person name="Ruan X."/>
            <person name="Zhao L."/>
            <person name="Wei J."/>
            <person name="Que T."/>
            <person name="Du C."/>
            <person name="Cheng J."/>
            <person name="Dai P."/>
            <person name="Han X."/>
            <person name="Huang E."/>
            <person name="Gao Y."/>
            <person name="Liu J."/>
            <person name="Shao H."/>
            <person name="Ye R."/>
            <person name="Li L."/>
            <person name="Wei W."/>
            <person name="Wang X."/>
            <person name="Wang C."/>
            <person name="Huo Q."/>
            <person name="Li W."/>
            <person name="Guo W."/>
            <person name="Chen H."/>
            <person name="Chen S."/>
            <person name="Zhou L."/>
            <person name="Zhou L."/>
            <person name="Ni X."/>
            <person name="Tian J."/>
            <person name="Zhou Y."/>
            <person name="Sheng Y."/>
            <person name="Liu T."/>
            <person name="Pan Y."/>
            <person name="Xia L."/>
            <person name="Li J."/>
            <person name="Zhao F."/>
            <person name="Cao W."/>
        </authorList>
    </citation>
    <scope>NUCLEOTIDE SEQUENCE</scope>
    <source>
        <strain evidence="2">Rsan-2018</strain>
        <tissue evidence="2">Larvae</tissue>
    </source>
</reference>
<evidence type="ECO:0000256" key="1">
    <source>
        <dbReference type="SAM" id="Phobius"/>
    </source>
</evidence>
<evidence type="ECO:0000313" key="2">
    <source>
        <dbReference type="EMBL" id="KAH7944315.1"/>
    </source>
</evidence>
<dbReference type="Gene3D" id="3.40.390.10">
    <property type="entry name" value="Collagenase (Catalytic Domain)"/>
    <property type="match status" value="1"/>
</dbReference>
<dbReference type="SUPFAM" id="SSF55486">
    <property type="entry name" value="Metalloproteases ('zincins'), catalytic domain"/>
    <property type="match status" value="1"/>
</dbReference>
<dbReference type="Proteomes" id="UP000821837">
    <property type="component" value="Unassembled WGS sequence"/>
</dbReference>
<dbReference type="PROSITE" id="PS51885">
    <property type="entry name" value="NEPRILYSIN"/>
    <property type="match status" value="1"/>
</dbReference>
<protein>
    <submittedName>
        <fullName evidence="2">Uncharacterized protein</fullName>
    </submittedName>
</protein>
<feature type="transmembrane region" description="Helical" evidence="1">
    <location>
        <begin position="12"/>
        <end position="33"/>
    </location>
</feature>
<dbReference type="InterPro" id="IPR000718">
    <property type="entry name" value="Peptidase_M13"/>
</dbReference>
<evidence type="ECO:0000313" key="3">
    <source>
        <dbReference type="Proteomes" id="UP000821837"/>
    </source>
</evidence>
<sequence length="184" mass="20528">MSRYRWRSSRVLYLYALNLMLVGLAAVFPPSYLLSGSHSMTYAGLGFQFARQLVRTVDDRGRGLDFAGLPHASSKHNHTGHKCRLSMAKTSTERRAVGDLFALDISMAAMKAAEAADSAPLQLKSLEHLSPEQTFYVSYCDHFCDEQPQQRAQSMCNVAVNASNFNDAFGCYTPADRTHECLFF</sequence>
<gene>
    <name evidence="2" type="ORF">HPB52_018217</name>
</gene>
<dbReference type="EMBL" id="JABSTV010001253">
    <property type="protein sequence ID" value="KAH7944315.1"/>
    <property type="molecule type" value="Genomic_DNA"/>
</dbReference>
<proteinExistence type="predicted"/>
<name>A0A9D4PLU3_RHISA</name>
<keyword evidence="3" id="KW-1185">Reference proteome</keyword>
<dbReference type="GO" id="GO:0004222">
    <property type="term" value="F:metalloendopeptidase activity"/>
    <property type="evidence" value="ECO:0007669"/>
    <property type="project" value="InterPro"/>
</dbReference>
<dbReference type="GO" id="GO:0006508">
    <property type="term" value="P:proteolysis"/>
    <property type="evidence" value="ECO:0007669"/>
    <property type="project" value="InterPro"/>
</dbReference>
<comment type="caution">
    <text evidence="2">The sequence shown here is derived from an EMBL/GenBank/DDBJ whole genome shotgun (WGS) entry which is preliminary data.</text>
</comment>
<organism evidence="2 3">
    <name type="scientific">Rhipicephalus sanguineus</name>
    <name type="common">Brown dog tick</name>
    <name type="synonym">Ixodes sanguineus</name>
    <dbReference type="NCBI Taxonomy" id="34632"/>
    <lineage>
        <taxon>Eukaryota</taxon>
        <taxon>Metazoa</taxon>
        <taxon>Ecdysozoa</taxon>
        <taxon>Arthropoda</taxon>
        <taxon>Chelicerata</taxon>
        <taxon>Arachnida</taxon>
        <taxon>Acari</taxon>
        <taxon>Parasitiformes</taxon>
        <taxon>Ixodida</taxon>
        <taxon>Ixodoidea</taxon>
        <taxon>Ixodidae</taxon>
        <taxon>Rhipicephalinae</taxon>
        <taxon>Rhipicephalus</taxon>
        <taxon>Rhipicephalus</taxon>
    </lineage>
</organism>
<dbReference type="VEuPathDB" id="VectorBase:RSAN_045840"/>
<keyword evidence="1" id="KW-0472">Membrane</keyword>